<feature type="region of interest" description="Disordered" evidence="1">
    <location>
        <begin position="151"/>
        <end position="174"/>
    </location>
</feature>
<reference evidence="3 4" key="1">
    <citation type="journal article" date="2020" name="G3 (Bethesda)">
        <title>Improved Reference Genome for Cyclotella cryptica CCMP332, a Model for Cell Wall Morphogenesis, Salinity Adaptation, and Lipid Production in Diatoms (Bacillariophyta).</title>
        <authorList>
            <person name="Roberts W.R."/>
            <person name="Downey K.M."/>
            <person name="Ruck E.C."/>
            <person name="Traller J.C."/>
            <person name="Alverson A.J."/>
        </authorList>
    </citation>
    <scope>NUCLEOTIDE SEQUENCE [LARGE SCALE GENOMIC DNA]</scope>
    <source>
        <strain evidence="3 4">CCMP332</strain>
    </source>
</reference>
<evidence type="ECO:0008006" key="5">
    <source>
        <dbReference type="Google" id="ProtNLM"/>
    </source>
</evidence>
<name>A0ABD3NIR5_9STRA</name>
<evidence type="ECO:0000313" key="4">
    <source>
        <dbReference type="Proteomes" id="UP001516023"/>
    </source>
</evidence>
<dbReference type="Proteomes" id="UP001516023">
    <property type="component" value="Unassembled WGS sequence"/>
</dbReference>
<keyword evidence="4" id="KW-1185">Reference proteome</keyword>
<feature type="compositionally biased region" description="Polar residues" evidence="1">
    <location>
        <begin position="210"/>
        <end position="239"/>
    </location>
</feature>
<dbReference type="EMBL" id="JABMIG020000590">
    <property type="protein sequence ID" value="KAL3774441.1"/>
    <property type="molecule type" value="Genomic_DNA"/>
</dbReference>
<organism evidence="3 4">
    <name type="scientific">Cyclotella cryptica</name>
    <dbReference type="NCBI Taxonomy" id="29204"/>
    <lineage>
        <taxon>Eukaryota</taxon>
        <taxon>Sar</taxon>
        <taxon>Stramenopiles</taxon>
        <taxon>Ochrophyta</taxon>
        <taxon>Bacillariophyta</taxon>
        <taxon>Coscinodiscophyceae</taxon>
        <taxon>Thalassiosirophycidae</taxon>
        <taxon>Stephanodiscales</taxon>
        <taxon>Stephanodiscaceae</taxon>
        <taxon>Cyclotella</taxon>
    </lineage>
</organism>
<protein>
    <recommendedName>
        <fullName evidence="5">PDZ domain-containing protein</fullName>
    </recommendedName>
</protein>
<comment type="caution">
    <text evidence="3">The sequence shown here is derived from an EMBL/GenBank/DDBJ whole genome shotgun (WGS) entry which is preliminary data.</text>
</comment>
<dbReference type="SUPFAM" id="SSF50156">
    <property type="entry name" value="PDZ domain-like"/>
    <property type="match status" value="1"/>
</dbReference>
<feature type="region of interest" description="Disordered" evidence="1">
    <location>
        <begin position="186"/>
        <end position="252"/>
    </location>
</feature>
<feature type="compositionally biased region" description="Low complexity" evidence="1">
    <location>
        <begin position="186"/>
        <end position="197"/>
    </location>
</feature>
<gene>
    <name evidence="3" type="ORF">HJC23_000157</name>
</gene>
<dbReference type="PANTHER" id="PTHR38909:SF1">
    <property type="entry name" value="G PROTEIN GAMMA DOMAIN-CONTAINING PROTEIN"/>
    <property type="match status" value="1"/>
</dbReference>
<evidence type="ECO:0000313" key="3">
    <source>
        <dbReference type="EMBL" id="KAL3774441.1"/>
    </source>
</evidence>
<keyword evidence="2" id="KW-0472">Membrane</keyword>
<keyword evidence="2" id="KW-0812">Transmembrane</keyword>
<feature type="transmembrane region" description="Helical" evidence="2">
    <location>
        <begin position="424"/>
        <end position="445"/>
    </location>
</feature>
<accession>A0ABD3NIR5</accession>
<evidence type="ECO:0000256" key="2">
    <source>
        <dbReference type="SAM" id="Phobius"/>
    </source>
</evidence>
<keyword evidence="2" id="KW-1133">Transmembrane helix</keyword>
<proteinExistence type="predicted"/>
<sequence length="590" mass="64496">MKTRPRRRRLVPLLSAAFAKPVSSAGTRRLRQHHGKMKTKSGKAVGEYLSTDGNNPRYELWASLQTPHEEQFISVSTEPLSMSLAGLESMSLALTLPNLSFLDISTTIDIPFDYSWNEQGGDEDALSLSMPNMSMTVDEGSLFWGVFETFDPTTEPTLEPTTKPTSETTAKPTAELTAVLTAELTTEMTTVPTIEPTAEQTTEQQKDESSSPIEQGEVNSEVSHKFPTTSPRNYPYSNPTAPPQPTSNLTQVPTGYLVNTATTLKTKEAAPIQFQMRSMLNTMNDYELLGIFQPSCEDYLTTQLMYDEPEVSNIQCKVTNQQLIITRRQLNEPDARRLDESSALLVDINVTGAMDSKVNFYDVIQDAFVGNMGLLINALKNKGEFAGINTFDELYSMDSIQQTNDKNAITSSDDSNDEGAKTGALIVVVTGAASIMLLIGAIVYYRLKSCPAKIITDDDEGSEEADPPPEHVVVGSKTPGLGFDFGLGFLSSPDPGSISSDDELPKIRREIIAPPGKLGVITDDSVDGPIVHSVRDDSPLKGLVFPGDLIVALDDEDTSELSSHNLTKLVASRSKFERKITALSDVFNRR</sequence>
<dbReference type="AlphaFoldDB" id="A0ABD3NIR5"/>
<dbReference type="PANTHER" id="PTHR38909">
    <property type="entry name" value="G PROTEIN GAMMA DOMAIN-CONTAINING PROTEIN"/>
    <property type="match status" value="1"/>
</dbReference>
<evidence type="ECO:0000256" key="1">
    <source>
        <dbReference type="SAM" id="MobiDB-lite"/>
    </source>
</evidence>
<dbReference type="InterPro" id="IPR036034">
    <property type="entry name" value="PDZ_sf"/>
</dbReference>